<sequence>VVVCSSGPDASGNTWSPKLLHKFNDVMWRVSCSITANILAVSGVTLWKESVDRQWMCISDVNKGQGSMSVTEGQQNEE</sequence>
<protein>
    <submittedName>
        <fullName evidence="2">GTPase-activating protein S13</fullName>
    </submittedName>
</protein>
<proteinExistence type="predicted"/>
<organism evidence="2 3">
    <name type="scientific">Saguinus oedipus</name>
    <name type="common">Cotton-top tamarin</name>
    <name type="synonym">Oedipomidas oedipus</name>
    <dbReference type="NCBI Taxonomy" id="9490"/>
    <lineage>
        <taxon>Eukaryota</taxon>
        <taxon>Metazoa</taxon>
        <taxon>Chordata</taxon>
        <taxon>Craniata</taxon>
        <taxon>Vertebrata</taxon>
        <taxon>Euteleostomi</taxon>
        <taxon>Mammalia</taxon>
        <taxon>Eutheria</taxon>
        <taxon>Euarchontoglires</taxon>
        <taxon>Primates</taxon>
        <taxon>Haplorrhini</taxon>
        <taxon>Platyrrhini</taxon>
        <taxon>Cebidae</taxon>
        <taxon>Callitrichinae</taxon>
        <taxon>Saguinus</taxon>
    </lineage>
</organism>
<reference evidence="2 3" key="1">
    <citation type="submission" date="2023-05" db="EMBL/GenBank/DDBJ databases">
        <title>B98-5 Cell Line De Novo Hybrid Assembly: An Optical Mapping Approach.</title>
        <authorList>
            <person name="Kananen K."/>
            <person name="Auerbach J.A."/>
            <person name="Kautto E."/>
            <person name="Blachly J.S."/>
        </authorList>
    </citation>
    <scope>NUCLEOTIDE SEQUENCE [LARGE SCALE GENOMIC DNA]</scope>
    <source>
        <strain evidence="2">B95-8</strain>
        <tissue evidence="2">Cell line</tissue>
    </source>
</reference>
<dbReference type="Gene3D" id="2.130.10.10">
    <property type="entry name" value="YVTN repeat-like/Quinoprotein amine dehydrogenase"/>
    <property type="match status" value="1"/>
</dbReference>
<accession>A0ABQ9U125</accession>
<dbReference type="Proteomes" id="UP001266305">
    <property type="component" value="Unassembled WGS sequence"/>
</dbReference>
<keyword evidence="1" id="KW-0812">Transmembrane</keyword>
<dbReference type="InterPro" id="IPR015943">
    <property type="entry name" value="WD40/YVTN_repeat-like_dom_sf"/>
</dbReference>
<dbReference type="EMBL" id="JASSZA010000017">
    <property type="protein sequence ID" value="KAK2090097.1"/>
    <property type="molecule type" value="Genomic_DNA"/>
</dbReference>
<name>A0ABQ9U125_SAGOE</name>
<evidence type="ECO:0000313" key="3">
    <source>
        <dbReference type="Proteomes" id="UP001266305"/>
    </source>
</evidence>
<feature type="non-terminal residue" evidence="2">
    <location>
        <position position="1"/>
    </location>
</feature>
<gene>
    <name evidence="2" type="primary">SEC13_8</name>
    <name evidence="2" type="ORF">P7K49_031353</name>
</gene>
<comment type="caution">
    <text evidence="2">The sequence shown here is derived from an EMBL/GenBank/DDBJ whole genome shotgun (WGS) entry which is preliminary data.</text>
</comment>
<feature type="transmembrane region" description="Helical" evidence="1">
    <location>
        <begin position="26"/>
        <end position="47"/>
    </location>
</feature>
<keyword evidence="1" id="KW-0472">Membrane</keyword>
<keyword evidence="3" id="KW-1185">Reference proteome</keyword>
<evidence type="ECO:0000256" key="1">
    <source>
        <dbReference type="SAM" id="Phobius"/>
    </source>
</evidence>
<keyword evidence="1" id="KW-1133">Transmembrane helix</keyword>
<evidence type="ECO:0000313" key="2">
    <source>
        <dbReference type="EMBL" id="KAK2090097.1"/>
    </source>
</evidence>